<dbReference type="SUPFAM" id="SSF53383">
    <property type="entry name" value="PLP-dependent transferases"/>
    <property type="match status" value="1"/>
</dbReference>
<dbReference type="Pfam" id="PF00282">
    <property type="entry name" value="Pyridoxal_deC"/>
    <property type="match status" value="1"/>
</dbReference>
<dbReference type="RefSeq" id="WP_267651883.1">
    <property type="nucleotide sequence ID" value="NZ_JAOVZR010000001.1"/>
</dbReference>
<keyword evidence="4 6" id="KW-0663">Pyridoxal phosphate</keyword>
<dbReference type="Proteomes" id="UP001073227">
    <property type="component" value="Unassembled WGS sequence"/>
</dbReference>
<accession>A0ABT3Z4G3</accession>
<keyword evidence="5 6" id="KW-0456">Lyase</keyword>
<comment type="similarity">
    <text evidence="2 6">Belongs to the group II decarboxylase family.</text>
</comment>
<dbReference type="InterPro" id="IPR002129">
    <property type="entry name" value="PyrdxlP-dep_de-COase"/>
</dbReference>
<evidence type="ECO:0000256" key="1">
    <source>
        <dbReference type="ARBA" id="ARBA00001933"/>
    </source>
</evidence>
<dbReference type="PANTHER" id="PTHR11999">
    <property type="entry name" value="GROUP II PYRIDOXAL-5-PHOSPHATE DECARBOXYLASE"/>
    <property type="match status" value="1"/>
</dbReference>
<protein>
    <submittedName>
        <fullName evidence="7">Aspartate aminotransferase family protein</fullName>
    </submittedName>
</protein>
<keyword evidence="7" id="KW-0032">Aminotransferase</keyword>
<name>A0ABT3Z4G3_9HYPH</name>
<evidence type="ECO:0000256" key="3">
    <source>
        <dbReference type="ARBA" id="ARBA00022793"/>
    </source>
</evidence>
<comment type="caution">
    <text evidence="7">The sequence shown here is derived from an EMBL/GenBank/DDBJ whole genome shotgun (WGS) entry which is preliminary data.</text>
</comment>
<keyword evidence="8" id="KW-1185">Reference proteome</keyword>
<dbReference type="Gene3D" id="1.20.1340.10">
    <property type="entry name" value="dopa decarboxylase, N-terminal domain"/>
    <property type="match status" value="1"/>
</dbReference>
<evidence type="ECO:0000313" key="7">
    <source>
        <dbReference type="EMBL" id="MCY0146196.1"/>
    </source>
</evidence>
<dbReference type="InterPro" id="IPR015422">
    <property type="entry name" value="PyrdxlP-dep_Trfase_small"/>
</dbReference>
<dbReference type="InterPro" id="IPR010977">
    <property type="entry name" value="Aromatic_deC"/>
</dbReference>
<keyword evidence="3" id="KW-0210">Decarboxylase</keyword>
<organism evidence="7 8">
    <name type="scientific">Hoeflea algicola</name>
    <dbReference type="NCBI Taxonomy" id="2983763"/>
    <lineage>
        <taxon>Bacteria</taxon>
        <taxon>Pseudomonadati</taxon>
        <taxon>Pseudomonadota</taxon>
        <taxon>Alphaproteobacteria</taxon>
        <taxon>Hyphomicrobiales</taxon>
        <taxon>Rhizobiaceae</taxon>
        <taxon>Hoeflea</taxon>
    </lineage>
</organism>
<dbReference type="PRINTS" id="PR00800">
    <property type="entry name" value="YHDCRBOXLASE"/>
</dbReference>
<dbReference type="EMBL" id="JAOVZR010000001">
    <property type="protein sequence ID" value="MCY0146196.1"/>
    <property type="molecule type" value="Genomic_DNA"/>
</dbReference>
<dbReference type="GO" id="GO:0008483">
    <property type="term" value="F:transaminase activity"/>
    <property type="evidence" value="ECO:0007669"/>
    <property type="project" value="UniProtKB-KW"/>
</dbReference>
<dbReference type="PANTHER" id="PTHR11999:SF70">
    <property type="entry name" value="MIP05841P"/>
    <property type="match status" value="1"/>
</dbReference>
<comment type="cofactor">
    <cofactor evidence="1 6">
        <name>pyridoxal 5'-phosphate</name>
        <dbReference type="ChEBI" id="CHEBI:597326"/>
    </cofactor>
</comment>
<evidence type="ECO:0000256" key="6">
    <source>
        <dbReference type="RuleBase" id="RU000382"/>
    </source>
</evidence>
<sequence>MDYETLDPEDWANIQQLAHALVDRAVDYTSKVRDRPVWRDMPGDIRDRFLTAAPQTATPLEDILRDVDETVMAYPMGNIHPRFWAWYMGTSNFTGAMADFMAAIQGSNLGGGNHAAALMDHQVVQWLREMVGMPEGSSGTLVSGGSVANLIGLTIARNTKAGIDVREEGLMALPKPLRFYGSDQMHGCHRQAIETLGLGNRALRRIRTGSDLAMDLDALKAAVADDRAKGFVPACVIATAGTVNTGAFDNLAAIADFCHDQDIWFHVDGCIGALVAIAPENRWRVEGIDRADSVALDPHKWLHAPFEVGCALIRSRSAHLATFSATSEYLEVTKRGVAAAQWLHDFGIQTSRGFRALKVWMSLREHGVRKFGRMIDQDIAKGAYLSGLVEQADNLHLMFPTNINIVCFRCDPGGLDEAALKSLNIEIMLRLQENGIAVLSDTTVNGQHCLRAAINNHRTRNDDLELLVREVQNLAKAVLGEAGNN</sequence>
<gene>
    <name evidence="7" type="ORF">OEG84_00290</name>
</gene>
<dbReference type="Gene3D" id="3.40.640.10">
    <property type="entry name" value="Type I PLP-dependent aspartate aminotransferase-like (Major domain)"/>
    <property type="match status" value="1"/>
</dbReference>
<dbReference type="Gene3D" id="3.90.1150.10">
    <property type="entry name" value="Aspartate Aminotransferase, domain 1"/>
    <property type="match status" value="1"/>
</dbReference>
<evidence type="ECO:0000313" key="8">
    <source>
        <dbReference type="Proteomes" id="UP001073227"/>
    </source>
</evidence>
<dbReference type="InterPro" id="IPR015424">
    <property type="entry name" value="PyrdxlP-dep_Trfase"/>
</dbReference>
<dbReference type="InterPro" id="IPR015421">
    <property type="entry name" value="PyrdxlP-dep_Trfase_major"/>
</dbReference>
<evidence type="ECO:0000256" key="4">
    <source>
        <dbReference type="ARBA" id="ARBA00022898"/>
    </source>
</evidence>
<reference evidence="7" key="1">
    <citation type="submission" date="2022-10" db="EMBL/GenBank/DDBJ databases">
        <title>Hoeflea sp. G2-23, isolated from marine algae.</title>
        <authorList>
            <person name="Kristyanto S."/>
            <person name="Kim J.M."/>
            <person name="Jeon C.O."/>
        </authorList>
    </citation>
    <scope>NUCLEOTIDE SEQUENCE</scope>
    <source>
        <strain evidence="7">G2-23</strain>
    </source>
</reference>
<evidence type="ECO:0000256" key="2">
    <source>
        <dbReference type="ARBA" id="ARBA00009533"/>
    </source>
</evidence>
<keyword evidence="7" id="KW-0808">Transferase</keyword>
<proteinExistence type="inferred from homology"/>
<evidence type="ECO:0000256" key="5">
    <source>
        <dbReference type="ARBA" id="ARBA00023239"/>
    </source>
</evidence>